<keyword evidence="2" id="KW-0229">DNA integration</keyword>
<dbReference type="SUPFAM" id="SSF56349">
    <property type="entry name" value="DNA breaking-rejoining enzymes"/>
    <property type="match status" value="1"/>
</dbReference>
<dbReference type="PROSITE" id="PS51898">
    <property type="entry name" value="TYR_RECOMBINASE"/>
    <property type="match status" value="1"/>
</dbReference>
<protein>
    <submittedName>
        <fullName evidence="6">Integrase family protein</fullName>
    </submittedName>
</protein>
<keyword evidence="4" id="KW-0233">DNA recombination</keyword>
<dbReference type="InterPro" id="IPR038488">
    <property type="entry name" value="Integrase_DNA-bd_sf"/>
</dbReference>
<dbReference type="PANTHER" id="PTHR30629">
    <property type="entry name" value="PROPHAGE INTEGRASE"/>
    <property type="match status" value="1"/>
</dbReference>
<evidence type="ECO:0000256" key="2">
    <source>
        <dbReference type="ARBA" id="ARBA00022908"/>
    </source>
</evidence>
<reference evidence="7" key="1">
    <citation type="journal article" date="2011" name="J. Bacteriol.">
        <title>Genome sequences of eight morphologically diverse alphaproteobacteria.</title>
        <authorList>
            <consortium name="US DOE Joint Genome Institute"/>
            <person name="Brown P.J."/>
            <person name="Kysela D.T."/>
            <person name="Buechlein A."/>
            <person name="Hemmerich C."/>
            <person name="Brun Y.V."/>
        </authorList>
    </citation>
    <scope>NUCLEOTIDE SEQUENCE [LARGE SCALE GENOMIC DNA]</scope>
    <source>
        <strain evidence="7">ATCC 51888 / DSM 1869 / NCIB 11706 / TK 0415</strain>
    </source>
</reference>
<feature type="domain" description="Tyr recombinase" evidence="5">
    <location>
        <begin position="214"/>
        <end position="387"/>
    </location>
</feature>
<dbReference type="Pfam" id="PF13356">
    <property type="entry name" value="Arm-DNA-bind_3"/>
    <property type="match status" value="1"/>
</dbReference>
<dbReference type="Gene3D" id="3.30.160.390">
    <property type="entry name" value="Integrase, DNA-binding domain"/>
    <property type="match status" value="1"/>
</dbReference>
<evidence type="ECO:0000313" key="7">
    <source>
        <dbReference type="Proteomes" id="UP000002033"/>
    </source>
</evidence>
<dbReference type="InterPro" id="IPR002104">
    <property type="entry name" value="Integrase_catalytic"/>
</dbReference>
<evidence type="ECO:0000256" key="1">
    <source>
        <dbReference type="ARBA" id="ARBA00008857"/>
    </source>
</evidence>
<gene>
    <name evidence="6" type="ordered locus">Hden_0906</name>
</gene>
<dbReference type="RefSeq" id="WP_013214938.1">
    <property type="nucleotide sequence ID" value="NC_014313.1"/>
</dbReference>
<dbReference type="HOGENOM" id="CLU_027562_0_2_5"/>
<keyword evidence="7" id="KW-1185">Reference proteome</keyword>
<dbReference type="InterPro" id="IPR050808">
    <property type="entry name" value="Phage_Integrase"/>
</dbReference>
<dbReference type="Proteomes" id="UP000002033">
    <property type="component" value="Chromosome"/>
</dbReference>
<comment type="similarity">
    <text evidence="1">Belongs to the 'phage' integrase family.</text>
</comment>
<dbReference type="InterPro" id="IPR010998">
    <property type="entry name" value="Integrase_recombinase_N"/>
</dbReference>
<evidence type="ECO:0000259" key="5">
    <source>
        <dbReference type="PROSITE" id="PS51898"/>
    </source>
</evidence>
<keyword evidence="3" id="KW-0238">DNA-binding</keyword>
<dbReference type="Gene3D" id="1.10.443.10">
    <property type="entry name" value="Intergrase catalytic core"/>
    <property type="match status" value="1"/>
</dbReference>
<dbReference type="EMBL" id="CP002083">
    <property type="protein sequence ID" value="ADJ22723.1"/>
    <property type="molecule type" value="Genomic_DNA"/>
</dbReference>
<dbReference type="InterPro" id="IPR011010">
    <property type="entry name" value="DNA_brk_join_enz"/>
</dbReference>
<accession>D8JUD3</accession>
<sequence>MPKTTHRLNAISASNIKKPGLYPDGAGLYLRVKPSGARSWVFRYMHDRKPRYLGLGSAASVSLATARSLAGDARRQLDLGQDPIEAKRAAERETAADKARAMTFKECAEAYMAAHEPSWKNAKHCEQWHSTLRRYLYPKFGGIAVALVTTEMVFEAIQPIWHSMPETASRVRGRIEVVIDWAKARGAFSGENPARWRGHLANLLPKPSKVAKVEHHAAMPFDDLPALMSELRAATGLTSRALEFTILTAARTTEALGAQWSEFDLEKKIWTVPAVRMKAGKDHRVPLSTRAVEIIKELETVKRNEFVFPGEKPGRHLSNMSMLMLLRRLKRGELTVHGFRSTFRDWAAETTSFPNFIVEMALAHAIESKVEGAYRRGDLLEKRRALMVAWMQYCAKAKMRPVADFSNSLASATRADVR</sequence>
<organism evidence="6 7">
    <name type="scientific">Hyphomicrobium denitrificans (strain ATCC 51888 / DSM 1869 / NCIMB 11706 / TK 0415)</name>
    <dbReference type="NCBI Taxonomy" id="582899"/>
    <lineage>
        <taxon>Bacteria</taxon>
        <taxon>Pseudomonadati</taxon>
        <taxon>Pseudomonadota</taxon>
        <taxon>Alphaproteobacteria</taxon>
        <taxon>Hyphomicrobiales</taxon>
        <taxon>Hyphomicrobiaceae</taxon>
        <taxon>Hyphomicrobium</taxon>
    </lineage>
</organism>
<dbReference type="eggNOG" id="COG0582">
    <property type="taxonomic scope" value="Bacteria"/>
</dbReference>
<dbReference type="AlphaFoldDB" id="D8JUD3"/>
<dbReference type="KEGG" id="hdn:Hden_0906"/>
<evidence type="ECO:0000256" key="4">
    <source>
        <dbReference type="ARBA" id="ARBA00023172"/>
    </source>
</evidence>
<dbReference type="InterPro" id="IPR025166">
    <property type="entry name" value="Integrase_DNA_bind_dom"/>
</dbReference>
<dbReference type="Gene3D" id="1.10.150.130">
    <property type="match status" value="1"/>
</dbReference>
<name>D8JUD3_HYPDA</name>
<dbReference type="Pfam" id="PF00589">
    <property type="entry name" value="Phage_integrase"/>
    <property type="match status" value="1"/>
</dbReference>
<dbReference type="GO" id="GO:0006310">
    <property type="term" value="P:DNA recombination"/>
    <property type="evidence" value="ECO:0007669"/>
    <property type="project" value="UniProtKB-KW"/>
</dbReference>
<evidence type="ECO:0000256" key="3">
    <source>
        <dbReference type="ARBA" id="ARBA00023125"/>
    </source>
</evidence>
<dbReference type="InterPro" id="IPR053876">
    <property type="entry name" value="Phage_int_M"/>
</dbReference>
<dbReference type="Pfam" id="PF22022">
    <property type="entry name" value="Phage_int_M"/>
    <property type="match status" value="1"/>
</dbReference>
<dbReference type="CDD" id="cd00801">
    <property type="entry name" value="INT_P4_C"/>
    <property type="match status" value="1"/>
</dbReference>
<evidence type="ECO:0000313" key="6">
    <source>
        <dbReference type="EMBL" id="ADJ22723.1"/>
    </source>
</evidence>
<dbReference type="PANTHER" id="PTHR30629:SF2">
    <property type="entry name" value="PROPHAGE INTEGRASE INTS-RELATED"/>
    <property type="match status" value="1"/>
</dbReference>
<dbReference type="GO" id="GO:0015074">
    <property type="term" value="P:DNA integration"/>
    <property type="evidence" value="ECO:0007669"/>
    <property type="project" value="UniProtKB-KW"/>
</dbReference>
<dbReference type="InterPro" id="IPR013762">
    <property type="entry name" value="Integrase-like_cat_sf"/>
</dbReference>
<dbReference type="GO" id="GO:0003677">
    <property type="term" value="F:DNA binding"/>
    <property type="evidence" value="ECO:0007669"/>
    <property type="project" value="UniProtKB-KW"/>
</dbReference>
<proteinExistence type="inferred from homology"/>
<dbReference type="STRING" id="582899.Hden_0906"/>